<protein>
    <submittedName>
        <fullName evidence="2">Uncharacterized protein</fullName>
    </submittedName>
</protein>
<reference evidence="2 3" key="1">
    <citation type="submission" date="2019-04" db="EMBL/GenBank/DDBJ databases">
        <title>Streptomyces piniterrae sp. nov., a heliquinomycin-producing actinomycete isolated from rhizosphere soil of Pinus yunnanensis.</title>
        <authorList>
            <person name="Zhuang X."/>
            <person name="Zhao J."/>
        </authorList>
    </citation>
    <scope>NUCLEOTIDE SEQUENCE [LARGE SCALE GENOMIC DNA]</scope>
    <source>
        <strain evidence="3">jys28</strain>
    </source>
</reference>
<comment type="caution">
    <text evidence="2">The sequence shown here is derived from an EMBL/GenBank/DDBJ whole genome shotgun (WGS) entry which is preliminary data.</text>
</comment>
<dbReference type="EMBL" id="SUMB01000009">
    <property type="protein sequence ID" value="TJZ49646.1"/>
    <property type="molecule type" value="Genomic_DNA"/>
</dbReference>
<gene>
    <name evidence="2" type="ORF">FCH28_25560</name>
</gene>
<accession>A0A4U0N7T8</accession>
<proteinExistence type="predicted"/>
<evidence type="ECO:0000313" key="2">
    <source>
        <dbReference type="EMBL" id="TJZ49646.1"/>
    </source>
</evidence>
<evidence type="ECO:0000256" key="1">
    <source>
        <dbReference type="SAM" id="MobiDB-lite"/>
    </source>
</evidence>
<dbReference type="OrthoDB" id="581789at2"/>
<evidence type="ECO:0000313" key="3">
    <source>
        <dbReference type="Proteomes" id="UP000308697"/>
    </source>
</evidence>
<keyword evidence="3" id="KW-1185">Reference proteome</keyword>
<dbReference type="Proteomes" id="UP000308697">
    <property type="component" value="Unassembled WGS sequence"/>
</dbReference>
<dbReference type="AlphaFoldDB" id="A0A4U0N7T8"/>
<feature type="region of interest" description="Disordered" evidence="1">
    <location>
        <begin position="149"/>
        <end position="173"/>
    </location>
</feature>
<name>A0A4U0N7T8_9ACTN</name>
<organism evidence="2 3">
    <name type="scientific">Streptomyces piniterrae</name>
    <dbReference type="NCBI Taxonomy" id="2571125"/>
    <lineage>
        <taxon>Bacteria</taxon>
        <taxon>Bacillati</taxon>
        <taxon>Actinomycetota</taxon>
        <taxon>Actinomycetes</taxon>
        <taxon>Kitasatosporales</taxon>
        <taxon>Streptomycetaceae</taxon>
        <taxon>Streptomyces</taxon>
    </lineage>
</organism>
<sequence>MIVMDPVLETSETSGFTHWPVADLPAHGMLVLSGELSPLEVGTAMAILATYNDPGDDGAGRDGGDGPLVGGAAGLIRRLLDAECVLAQGGVRVQDLESGATLEPGCCFGLESWRDWLDFTRGVTPWLGHSPEPYAEHLGSVVRLWPDRSLAHSPTTDPRPLDSRPADTTDLPPLELRTADLPDLLTDVQDKLRGFLRLVERWADRYVPSLTSALVAKLDEDLGIGGPLAADE</sequence>